<evidence type="ECO:0000313" key="2">
    <source>
        <dbReference type="Proteomes" id="UP000266723"/>
    </source>
</evidence>
<accession>A0ABQ7CRS0</accession>
<comment type="caution">
    <text evidence="1">The sequence shown here is derived from an EMBL/GenBank/DDBJ whole genome shotgun (WGS) entry which is preliminary data.</text>
</comment>
<reference evidence="1 2" key="1">
    <citation type="journal article" date="2020" name="BMC Genomics">
        <title>Intraspecific diversification of the crop wild relative Brassica cretica Lam. using demographic model selection.</title>
        <authorList>
            <person name="Kioukis A."/>
            <person name="Michalopoulou V.A."/>
            <person name="Briers L."/>
            <person name="Pirintsos S."/>
            <person name="Studholme D.J."/>
            <person name="Pavlidis P."/>
            <person name="Sarris P.F."/>
        </authorList>
    </citation>
    <scope>NUCLEOTIDE SEQUENCE [LARGE SCALE GENOMIC DNA]</scope>
    <source>
        <strain evidence="2">cv. PFS-1207/04</strain>
    </source>
</reference>
<dbReference type="Proteomes" id="UP000266723">
    <property type="component" value="Unassembled WGS sequence"/>
</dbReference>
<gene>
    <name evidence="1" type="ORF">DY000_02017195</name>
</gene>
<name>A0ABQ7CRS0_BRACR</name>
<keyword evidence="2" id="KW-1185">Reference proteome</keyword>
<proteinExistence type="predicted"/>
<protein>
    <submittedName>
        <fullName evidence="1">Uncharacterized protein</fullName>
    </submittedName>
</protein>
<organism evidence="1 2">
    <name type="scientific">Brassica cretica</name>
    <name type="common">Mustard</name>
    <dbReference type="NCBI Taxonomy" id="69181"/>
    <lineage>
        <taxon>Eukaryota</taxon>
        <taxon>Viridiplantae</taxon>
        <taxon>Streptophyta</taxon>
        <taxon>Embryophyta</taxon>
        <taxon>Tracheophyta</taxon>
        <taxon>Spermatophyta</taxon>
        <taxon>Magnoliopsida</taxon>
        <taxon>eudicotyledons</taxon>
        <taxon>Gunneridae</taxon>
        <taxon>Pentapetalae</taxon>
        <taxon>rosids</taxon>
        <taxon>malvids</taxon>
        <taxon>Brassicales</taxon>
        <taxon>Brassicaceae</taxon>
        <taxon>Brassiceae</taxon>
        <taxon>Brassica</taxon>
    </lineage>
</organism>
<dbReference type="EMBL" id="QGKV02000759">
    <property type="protein sequence ID" value="KAF3562303.1"/>
    <property type="molecule type" value="Genomic_DNA"/>
</dbReference>
<sequence>MIRMDHEKTKSRSGNRPMDLVGLNKMKRARLTSDETARRCENEARWVSWKSAQLSWMECWKLRPVYQFWAVTGPVGWSMMAMGRWALGIGPEAWASSLDLHARASFYTLKHQENQRKRERELDCSIQDQEWCKGSKEAVLWAITRGVENDPLMLAGLLAHSAGSAGSQLNSAGWSVGSSDQCDSSGQLPGRLVGQ</sequence>
<evidence type="ECO:0000313" key="1">
    <source>
        <dbReference type="EMBL" id="KAF3562303.1"/>
    </source>
</evidence>